<name>A0A7W9SDM7_9FIRM</name>
<dbReference type="Pfam" id="PF04296">
    <property type="entry name" value="YlxR"/>
    <property type="match status" value="1"/>
</dbReference>
<dbReference type="AlphaFoldDB" id="A0A7W9SDM7"/>
<dbReference type="GeneID" id="85013741"/>
<dbReference type="PANTHER" id="PTHR34215:SF1">
    <property type="entry name" value="YLXR DOMAIN-CONTAINING PROTEIN"/>
    <property type="match status" value="1"/>
</dbReference>
<dbReference type="InterPro" id="IPR035931">
    <property type="entry name" value="YlxR-like_sf"/>
</dbReference>
<dbReference type="InterPro" id="IPR037465">
    <property type="entry name" value="YlxR"/>
</dbReference>
<evidence type="ECO:0000259" key="1">
    <source>
        <dbReference type="Pfam" id="PF04296"/>
    </source>
</evidence>
<feature type="domain" description="YlxR" evidence="1">
    <location>
        <begin position="7"/>
        <end position="80"/>
    </location>
</feature>
<dbReference type="EMBL" id="JABZRA010000022">
    <property type="protein sequence ID" value="MBF1272307.1"/>
    <property type="molecule type" value="Genomic_DNA"/>
</dbReference>
<dbReference type="CDD" id="cd00279">
    <property type="entry name" value="YlxR"/>
    <property type="match status" value="1"/>
</dbReference>
<evidence type="ECO:0000313" key="4">
    <source>
        <dbReference type="Proteomes" id="UP000522163"/>
    </source>
</evidence>
<reference evidence="3" key="1">
    <citation type="submission" date="2020-04" db="EMBL/GenBank/DDBJ databases">
        <title>Deep metagenomics examines the oral microbiome during advanced dental caries in children, revealing novel taxa and co-occurrences with host molecules.</title>
        <authorList>
            <person name="Baker J.L."/>
            <person name="Morton J.T."/>
            <person name="Dinis M."/>
            <person name="Alvarez R."/>
            <person name="Tran N.C."/>
            <person name="Knight R."/>
            <person name="Edlund A."/>
        </authorList>
    </citation>
    <scope>NUCLEOTIDE SEQUENCE</scope>
    <source>
        <strain evidence="3">JCVI_38_bin.19</strain>
    </source>
</reference>
<dbReference type="Proteomes" id="UP000522163">
    <property type="component" value="Unassembled WGS sequence"/>
</dbReference>
<gene>
    <name evidence="2" type="ORF">HNQ46_000169</name>
    <name evidence="3" type="ORF">HXM90_02620</name>
</gene>
<accession>A0A7W9SDM7</accession>
<dbReference type="InterPro" id="IPR007393">
    <property type="entry name" value="YlxR_dom"/>
</dbReference>
<dbReference type="NCBIfam" id="NF047356">
    <property type="entry name" value="RNA_bind_RnpM"/>
    <property type="match status" value="1"/>
</dbReference>
<comment type="caution">
    <text evidence="2">The sequence shown here is derived from an EMBL/GenBank/DDBJ whole genome shotgun (WGS) entry which is preliminary data.</text>
</comment>
<reference evidence="2 4" key="2">
    <citation type="submission" date="2020-08" db="EMBL/GenBank/DDBJ databases">
        <title>Genomic Encyclopedia of Type Strains, Phase IV (KMG-IV): sequencing the most valuable type-strain genomes for metagenomic binning, comparative biology and taxonomic classification.</title>
        <authorList>
            <person name="Goeker M."/>
        </authorList>
    </citation>
    <scope>NUCLEOTIDE SEQUENCE [LARGE SCALE GENOMIC DNA]</scope>
    <source>
        <strain evidence="2 4">DSM 17245</strain>
    </source>
</reference>
<dbReference type="SUPFAM" id="SSF64376">
    <property type="entry name" value="YlxR-like"/>
    <property type="match status" value="1"/>
</dbReference>
<evidence type="ECO:0000313" key="2">
    <source>
        <dbReference type="EMBL" id="MBB6040208.1"/>
    </source>
</evidence>
<dbReference type="EMBL" id="JACHHH010000001">
    <property type="protein sequence ID" value="MBB6040208.1"/>
    <property type="molecule type" value="Genomic_DNA"/>
</dbReference>
<sequence length="88" mass="10159">MKVEPQRSCIGCGEKKDKKDLLRIVRSPEGEYAVDLQGRKNGRGAYLCKNLSCLEKAEKKKAFFRSFKEAIPKEDLDRLREEIKEIAK</sequence>
<dbReference type="Proteomes" id="UP000775770">
    <property type="component" value="Unassembled WGS sequence"/>
</dbReference>
<dbReference type="RefSeq" id="WP_007155791.1">
    <property type="nucleotide sequence ID" value="NZ_CAUQIH010000043.1"/>
</dbReference>
<dbReference type="Gene3D" id="3.30.1230.10">
    <property type="entry name" value="YlxR-like"/>
    <property type="match status" value="1"/>
</dbReference>
<dbReference type="PANTHER" id="PTHR34215">
    <property type="entry name" value="BLL0784 PROTEIN"/>
    <property type="match status" value="1"/>
</dbReference>
<organism evidence="2 4">
    <name type="scientific">Oribacterium sinus</name>
    <dbReference type="NCBI Taxonomy" id="237576"/>
    <lineage>
        <taxon>Bacteria</taxon>
        <taxon>Bacillati</taxon>
        <taxon>Bacillota</taxon>
        <taxon>Clostridia</taxon>
        <taxon>Lachnospirales</taxon>
        <taxon>Lachnospiraceae</taxon>
        <taxon>Oribacterium</taxon>
    </lineage>
</organism>
<evidence type="ECO:0000313" key="3">
    <source>
        <dbReference type="EMBL" id="MBF1272307.1"/>
    </source>
</evidence>
<proteinExistence type="predicted"/>
<protein>
    <submittedName>
        <fullName evidence="3">YlxR family protein</fullName>
    </submittedName>
</protein>